<name>A0ABS3T7H4_9FLAO</name>
<accession>A0ABS3T7H4</accession>
<feature type="chain" id="PRO_5045756610" description="peptidylprolyl isomerase" evidence="6">
    <location>
        <begin position="21"/>
        <end position="321"/>
    </location>
</feature>
<feature type="domain" description="PPIase FKBP-type" evidence="7">
    <location>
        <begin position="132"/>
        <end position="238"/>
    </location>
</feature>
<dbReference type="InterPro" id="IPR046357">
    <property type="entry name" value="PPIase_dom_sf"/>
</dbReference>
<evidence type="ECO:0000313" key="8">
    <source>
        <dbReference type="EMBL" id="MBO3117851.1"/>
    </source>
</evidence>
<dbReference type="InterPro" id="IPR001179">
    <property type="entry name" value="PPIase_FKBP_dom"/>
</dbReference>
<dbReference type="PROSITE" id="PS50059">
    <property type="entry name" value="FKBP_PPIASE"/>
    <property type="match status" value="1"/>
</dbReference>
<reference evidence="8 9" key="1">
    <citation type="submission" date="2021-03" db="EMBL/GenBank/DDBJ databases">
        <title>Winogradskyella sp. nov., isolated from costal sediment.</title>
        <authorList>
            <person name="Gao C."/>
        </authorList>
    </citation>
    <scope>NUCLEOTIDE SEQUENCE [LARGE SCALE GENOMIC DNA]</scope>
    <source>
        <strain evidence="8 9">DF17</strain>
    </source>
</reference>
<evidence type="ECO:0000256" key="2">
    <source>
        <dbReference type="ARBA" id="ARBA00013194"/>
    </source>
</evidence>
<keyword evidence="3 4" id="KW-0697">Rotamase</keyword>
<dbReference type="RefSeq" id="WP_208155206.1">
    <property type="nucleotide sequence ID" value="NZ_JAGEVF010000013.1"/>
</dbReference>
<evidence type="ECO:0000256" key="4">
    <source>
        <dbReference type="PROSITE-ProRule" id="PRU00277"/>
    </source>
</evidence>
<dbReference type="PROSITE" id="PS51257">
    <property type="entry name" value="PROKAR_LIPOPROTEIN"/>
    <property type="match status" value="1"/>
</dbReference>
<dbReference type="SUPFAM" id="SSF54534">
    <property type="entry name" value="FKBP-like"/>
    <property type="match status" value="1"/>
</dbReference>
<comment type="catalytic activity">
    <reaction evidence="1 4">
        <text>[protein]-peptidylproline (omega=180) = [protein]-peptidylproline (omega=0)</text>
        <dbReference type="Rhea" id="RHEA:16237"/>
        <dbReference type="Rhea" id="RHEA-COMP:10747"/>
        <dbReference type="Rhea" id="RHEA-COMP:10748"/>
        <dbReference type="ChEBI" id="CHEBI:83833"/>
        <dbReference type="ChEBI" id="CHEBI:83834"/>
        <dbReference type="EC" id="5.2.1.8"/>
    </reaction>
</comment>
<keyword evidence="6" id="KW-0732">Signal</keyword>
<evidence type="ECO:0000259" key="7">
    <source>
        <dbReference type="PROSITE" id="PS50059"/>
    </source>
</evidence>
<feature type="signal peptide" evidence="6">
    <location>
        <begin position="1"/>
        <end position="20"/>
    </location>
</feature>
<evidence type="ECO:0000256" key="1">
    <source>
        <dbReference type="ARBA" id="ARBA00000971"/>
    </source>
</evidence>
<evidence type="ECO:0000256" key="5">
    <source>
        <dbReference type="SAM" id="MobiDB-lite"/>
    </source>
</evidence>
<evidence type="ECO:0000256" key="6">
    <source>
        <dbReference type="SAM" id="SignalP"/>
    </source>
</evidence>
<evidence type="ECO:0000256" key="3">
    <source>
        <dbReference type="ARBA" id="ARBA00023110"/>
    </source>
</evidence>
<organism evidence="8 9">
    <name type="scientific">Winogradskyella pelagia</name>
    <dbReference type="NCBI Taxonomy" id="2819984"/>
    <lineage>
        <taxon>Bacteria</taxon>
        <taxon>Pseudomonadati</taxon>
        <taxon>Bacteroidota</taxon>
        <taxon>Flavobacteriia</taxon>
        <taxon>Flavobacteriales</taxon>
        <taxon>Flavobacteriaceae</taxon>
        <taxon>Winogradskyella</taxon>
    </lineage>
</organism>
<feature type="compositionally biased region" description="Acidic residues" evidence="5">
    <location>
        <begin position="311"/>
        <end position="321"/>
    </location>
</feature>
<feature type="region of interest" description="Disordered" evidence="5">
    <location>
        <begin position="289"/>
        <end position="321"/>
    </location>
</feature>
<evidence type="ECO:0000313" key="9">
    <source>
        <dbReference type="Proteomes" id="UP000676776"/>
    </source>
</evidence>
<dbReference type="Gene3D" id="3.10.50.40">
    <property type="match status" value="1"/>
</dbReference>
<dbReference type="EC" id="5.2.1.8" evidence="2 4"/>
<dbReference type="EMBL" id="JAGEVF010000013">
    <property type="protein sequence ID" value="MBO3117851.1"/>
    <property type="molecule type" value="Genomic_DNA"/>
</dbReference>
<sequence length="321" mass="35873">MKIKSLIPFLLVLFVVGIIACTPDDNSQEFVPERDRTEQQLADKDSLLQYLSTHYYNSGFFETGTNHRYSDIIISELPKDDDDNYLPLPNPESNTLLIDAIDDPYQVEFADTDYEYYVLRINQGGGASPAFTDAVRVRYEGSLVTSASVFDEQSSPADVPLQGDGFTVFGTIEGWKLIMPTFNTAENFVIEDDGQVTYDNYGLGVMFLPSGLAYYSNFVTGIPQYSNLVFKFDLLQYEVIDHDNDLVLSFIEDLDGDGNVSNDDTDEDGIPNFLDIDDDGDGVITRFEDIDGDGDPTNDIGMNGIPKYLDPEETESNQDEN</sequence>
<comment type="caution">
    <text evidence="8">The sequence shown here is derived from an EMBL/GenBank/DDBJ whole genome shotgun (WGS) entry which is preliminary data.</text>
</comment>
<gene>
    <name evidence="8" type="ORF">J4050_13935</name>
</gene>
<protein>
    <recommendedName>
        <fullName evidence="2 4">peptidylprolyl isomerase</fullName>
        <ecNumber evidence="2 4">5.2.1.8</ecNumber>
    </recommendedName>
</protein>
<keyword evidence="9" id="KW-1185">Reference proteome</keyword>
<keyword evidence="4" id="KW-0413">Isomerase</keyword>
<dbReference type="Proteomes" id="UP000676776">
    <property type="component" value="Unassembled WGS sequence"/>
</dbReference>
<proteinExistence type="predicted"/>